<dbReference type="RefSeq" id="WP_379683792.1">
    <property type="nucleotide sequence ID" value="NZ_JBHLYW010000001.1"/>
</dbReference>
<sequence>MYKQNKNSRLEPSKRPLLHIIKRKIVIIITAFMLGMANGMNAEDRSVNGSFVQTEQQDKKD</sequence>
<name>A0ABV6BJB9_9FLAO</name>
<protein>
    <submittedName>
        <fullName evidence="2">Uncharacterized protein</fullName>
    </submittedName>
</protein>
<feature type="transmembrane region" description="Helical" evidence="1">
    <location>
        <begin position="21"/>
        <end position="40"/>
    </location>
</feature>
<reference evidence="2 3" key="1">
    <citation type="submission" date="2024-09" db="EMBL/GenBank/DDBJ databases">
        <authorList>
            <person name="Sun Q."/>
            <person name="Mori K."/>
        </authorList>
    </citation>
    <scope>NUCLEOTIDE SEQUENCE [LARGE SCALE GENOMIC DNA]</scope>
    <source>
        <strain evidence="2 3">CGMCC 1.12926</strain>
    </source>
</reference>
<evidence type="ECO:0000313" key="2">
    <source>
        <dbReference type="EMBL" id="MFC0075543.1"/>
    </source>
</evidence>
<gene>
    <name evidence="2" type="ORF">ACFFLS_00700</name>
</gene>
<evidence type="ECO:0000256" key="1">
    <source>
        <dbReference type="SAM" id="Phobius"/>
    </source>
</evidence>
<organism evidence="2 3">
    <name type="scientific">Flavobacterium procerum</name>
    <dbReference type="NCBI Taxonomy" id="1455569"/>
    <lineage>
        <taxon>Bacteria</taxon>
        <taxon>Pseudomonadati</taxon>
        <taxon>Bacteroidota</taxon>
        <taxon>Flavobacteriia</taxon>
        <taxon>Flavobacteriales</taxon>
        <taxon>Flavobacteriaceae</taxon>
        <taxon>Flavobacterium</taxon>
    </lineage>
</organism>
<dbReference type="EMBL" id="JBHLYW010000001">
    <property type="protein sequence ID" value="MFC0075543.1"/>
    <property type="molecule type" value="Genomic_DNA"/>
</dbReference>
<proteinExistence type="predicted"/>
<dbReference type="Proteomes" id="UP001589734">
    <property type="component" value="Unassembled WGS sequence"/>
</dbReference>
<accession>A0ABV6BJB9</accession>
<keyword evidence="1" id="KW-0812">Transmembrane</keyword>
<comment type="caution">
    <text evidence="2">The sequence shown here is derived from an EMBL/GenBank/DDBJ whole genome shotgun (WGS) entry which is preliminary data.</text>
</comment>
<keyword evidence="1" id="KW-0472">Membrane</keyword>
<keyword evidence="3" id="KW-1185">Reference proteome</keyword>
<keyword evidence="1" id="KW-1133">Transmembrane helix</keyword>
<evidence type="ECO:0000313" key="3">
    <source>
        <dbReference type="Proteomes" id="UP001589734"/>
    </source>
</evidence>